<protein>
    <submittedName>
        <fullName evidence="1">Uncharacterized protein</fullName>
    </submittedName>
</protein>
<comment type="caution">
    <text evidence="1">The sequence shown here is derived from an EMBL/GenBank/DDBJ whole genome shotgun (WGS) entry which is preliminary data.</text>
</comment>
<keyword evidence="2" id="KW-1185">Reference proteome</keyword>
<dbReference type="AlphaFoldDB" id="A0A0V1A154"/>
<dbReference type="EMBL" id="JYDQ01000044">
    <property type="protein sequence ID" value="KRY18656.1"/>
    <property type="molecule type" value="Genomic_DNA"/>
</dbReference>
<proteinExistence type="predicted"/>
<name>A0A0V1A154_9BILA</name>
<organism evidence="1 2">
    <name type="scientific">Trichinella patagoniensis</name>
    <dbReference type="NCBI Taxonomy" id="990121"/>
    <lineage>
        <taxon>Eukaryota</taxon>
        <taxon>Metazoa</taxon>
        <taxon>Ecdysozoa</taxon>
        <taxon>Nematoda</taxon>
        <taxon>Enoplea</taxon>
        <taxon>Dorylaimia</taxon>
        <taxon>Trichinellida</taxon>
        <taxon>Trichinellidae</taxon>
        <taxon>Trichinella</taxon>
    </lineage>
</organism>
<reference evidence="1 2" key="1">
    <citation type="submission" date="2015-01" db="EMBL/GenBank/DDBJ databases">
        <title>Evolution of Trichinella species and genotypes.</title>
        <authorList>
            <person name="Korhonen P.K."/>
            <person name="Edoardo P."/>
            <person name="Giuseppe L.R."/>
            <person name="Gasser R.B."/>
        </authorList>
    </citation>
    <scope>NUCLEOTIDE SEQUENCE [LARGE SCALE GENOMIC DNA]</scope>
    <source>
        <strain evidence="1">ISS2496</strain>
    </source>
</reference>
<sequence length="73" mass="8411">MPCKSSIIFIPIQIFNETEKSKFQEADLAKVSDLSLMVETKCSKYYKINFEHHANKVPKITPSKQMCISRSTK</sequence>
<accession>A0A0V1A154</accession>
<gene>
    <name evidence="1" type="ORF">T12_1436</name>
</gene>
<evidence type="ECO:0000313" key="1">
    <source>
        <dbReference type="EMBL" id="KRY18656.1"/>
    </source>
</evidence>
<evidence type="ECO:0000313" key="2">
    <source>
        <dbReference type="Proteomes" id="UP000054783"/>
    </source>
</evidence>
<dbReference type="Proteomes" id="UP000054783">
    <property type="component" value="Unassembled WGS sequence"/>
</dbReference>